<proteinExistence type="predicted"/>
<reference evidence="2" key="1">
    <citation type="submission" date="2011-11" db="EMBL/GenBank/DDBJ databases">
        <title>The Genome Sequence of Fusarium oxysporum Cotton.</title>
        <authorList>
            <consortium name="The Broad Institute Genome Sequencing Platform"/>
            <person name="Ma L.-J."/>
            <person name="Gale L.R."/>
            <person name="Schwartz D.C."/>
            <person name="Zhou S."/>
            <person name="Corby-Kistler H."/>
            <person name="Young S.K."/>
            <person name="Zeng Q."/>
            <person name="Gargeya S."/>
            <person name="Fitzgerald M."/>
            <person name="Haas B."/>
            <person name="Abouelleil A."/>
            <person name="Alvarado L."/>
            <person name="Arachchi H.M."/>
            <person name="Berlin A."/>
            <person name="Brown A."/>
            <person name="Chapman S.B."/>
            <person name="Chen Z."/>
            <person name="Dunbar C."/>
            <person name="Freedman E."/>
            <person name="Gearin G."/>
            <person name="Goldberg J."/>
            <person name="Griggs A."/>
            <person name="Gujja S."/>
            <person name="Heiman D."/>
            <person name="Howarth C."/>
            <person name="Larson L."/>
            <person name="Lui A."/>
            <person name="MacDonald P.J.P."/>
            <person name="Montmayeur A."/>
            <person name="Murphy C."/>
            <person name="Neiman D."/>
            <person name="Pearson M."/>
            <person name="Priest M."/>
            <person name="Roberts A."/>
            <person name="Saif S."/>
            <person name="Shea T."/>
            <person name="Shenoy N."/>
            <person name="Sisk P."/>
            <person name="Stolte C."/>
            <person name="Sykes S."/>
            <person name="Wortman J."/>
            <person name="Nusbaum C."/>
            <person name="Birren B."/>
        </authorList>
    </citation>
    <scope>NUCLEOTIDE SEQUENCE [LARGE SCALE GENOMIC DNA]</scope>
    <source>
        <strain evidence="2">25433</strain>
    </source>
</reference>
<feature type="region of interest" description="Disordered" evidence="1">
    <location>
        <begin position="1"/>
        <end position="33"/>
    </location>
</feature>
<name>X0KFJ6_FUSOX</name>
<dbReference type="AlphaFoldDB" id="X0KFJ6"/>
<sequence>MLSSRKSTTFSQSTASPMRPRLLLSKACEPTPT</sequence>
<evidence type="ECO:0000313" key="2">
    <source>
        <dbReference type="EMBL" id="EXM12278.1"/>
    </source>
</evidence>
<gene>
    <name evidence="2" type="ORF">FOTG_19222</name>
</gene>
<dbReference type="HOGENOM" id="CLU_3384809_0_0_1"/>
<reference evidence="2" key="2">
    <citation type="submission" date="2014-03" db="EMBL/GenBank/DDBJ databases">
        <title>The Genome Annotation of Fusarium oxysporum Cotton.</title>
        <authorList>
            <consortium name="The Broad Institute Genomics Platform"/>
            <person name="Ma L.-J."/>
            <person name="Corby-Kistler H."/>
            <person name="Broz K."/>
            <person name="Gale L.R."/>
            <person name="Jonkers W."/>
            <person name="O'Donnell K."/>
            <person name="Ploetz R."/>
            <person name="Steinberg C."/>
            <person name="Schwartz D.C."/>
            <person name="VanEtten H."/>
            <person name="Zhou S."/>
            <person name="Young S.K."/>
            <person name="Zeng Q."/>
            <person name="Gargeya S."/>
            <person name="Fitzgerald M."/>
            <person name="Abouelleil A."/>
            <person name="Alvarado L."/>
            <person name="Chapman S.B."/>
            <person name="Gainer-Dewar J."/>
            <person name="Goldberg J."/>
            <person name="Griggs A."/>
            <person name="Gujja S."/>
            <person name="Hansen M."/>
            <person name="Howarth C."/>
            <person name="Imamovic A."/>
            <person name="Ireland A."/>
            <person name="Larimer J."/>
            <person name="McCowan C."/>
            <person name="Murphy C."/>
            <person name="Pearson M."/>
            <person name="Poon T.W."/>
            <person name="Priest M."/>
            <person name="Roberts A."/>
            <person name="Saif S."/>
            <person name="Shea T."/>
            <person name="Sykes S."/>
            <person name="Wortman J."/>
            <person name="Nusbaum C."/>
            <person name="Birren B."/>
        </authorList>
    </citation>
    <scope>NUCLEOTIDE SEQUENCE</scope>
    <source>
        <strain evidence="2">25433</strain>
    </source>
</reference>
<accession>X0KFJ6</accession>
<protein>
    <submittedName>
        <fullName evidence="2">Uncharacterized protein</fullName>
    </submittedName>
</protein>
<feature type="compositionally biased region" description="Polar residues" evidence="1">
    <location>
        <begin position="1"/>
        <end position="16"/>
    </location>
</feature>
<organism evidence="2">
    <name type="scientific">Fusarium oxysporum f. sp. vasinfectum 25433</name>
    <dbReference type="NCBI Taxonomy" id="1089449"/>
    <lineage>
        <taxon>Eukaryota</taxon>
        <taxon>Fungi</taxon>
        <taxon>Dikarya</taxon>
        <taxon>Ascomycota</taxon>
        <taxon>Pezizomycotina</taxon>
        <taxon>Sordariomycetes</taxon>
        <taxon>Hypocreomycetidae</taxon>
        <taxon>Hypocreales</taxon>
        <taxon>Nectriaceae</taxon>
        <taxon>Fusarium</taxon>
        <taxon>Fusarium oxysporum species complex</taxon>
    </lineage>
</organism>
<evidence type="ECO:0000256" key="1">
    <source>
        <dbReference type="SAM" id="MobiDB-lite"/>
    </source>
</evidence>
<dbReference type="EMBL" id="KK035753">
    <property type="protein sequence ID" value="EXM12278.1"/>
    <property type="molecule type" value="Genomic_DNA"/>
</dbReference>
<dbReference type="Proteomes" id="UP000030701">
    <property type="component" value="Unassembled WGS sequence"/>
</dbReference>